<sequence length="321" mass="36393">MIGKNNMNIPTIGIVTPCYNEELVLNETSFQLNSILSDLVEKNYISEKSFAAFIDDGSKDKTWNKIEENAKQLSHIKGLKLAGNVGHQKALLAGLLTYKDEADALISIDADLQDDVSVIKDMILKFISGTDVVYGVRKERTSDTFFKRNTALLFYNLMKKMKVNIIHNHADYRLCSSRVLNALAEFKEVNLFLRGIIPSIGFSKDIVYYDRLDRFAGESKYPFRKMAAFAWNGVTSFSNYPLKLVTIIGFVIFFICIIMTGYALFALYTGNVLPGWLSTVLPMYFLGGVQLFCFGIIGEYIGKIYSEVKQRPRYFIDKRIG</sequence>
<evidence type="ECO:0000256" key="6">
    <source>
        <dbReference type="ARBA" id="ARBA00023136"/>
    </source>
</evidence>
<dbReference type="Proteomes" id="UP001589576">
    <property type="component" value="Unassembled WGS sequence"/>
</dbReference>
<organism evidence="9 10">
    <name type="scientific">Flavobacterium paronense</name>
    <dbReference type="NCBI Taxonomy" id="1392775"/>
    <lineage>
        <taxon>Bacteria</taxon>
        <taxon>Pseudomonadati</taxon>
        <taxon>Bacteroidota</taxon>
        <taxon>Flavobacteriia</taxon>
        <taxon>Flavobacteriales</taxon>
        <taxon>Flavobacteriaceae</taxon>
        <taxon>Flavobacterium</taxon>
    </lineage>
</organism>
<evidence type="ECO:0000256" key="4">
    <source>
        <dbReference type="ARBA" id="ARBA00022692"/>
    </source>
</evidence>
<keyword evidence="10" id="KW-1185">Reference proteome</keyword>
<dbReference type="Pfam" id="PF00535">
    <property type="entry name" value="Glycos_transf_2"/>
    <property type="match status" value="1"/>
</dbReference>
<evidence type="ECO:0000313" key="10">
    <source>
        <dbReference type="Proteomes" id="UP001589576"/>
    </source>
</evidence>
<feature type="domain" description="Glycosyltransferase 2-like" evidence="8">
    <location>
        <begin position="14"/>
        <end position="180"/>
    </location>
</feature>
<dbReference type="PANTHER" id="PTHR48090">
    <property type="entry name" value="UNDECAPRENYL-PHOSPHATE 4-DEOXY-4-FORMAMIDO-L-ARABINOSE TRANSFERASE-RELATED"/>
    <property type="match status" value="1"/>
</dbReference>
<keyword evidence="4 7" id="KW-0812">Transmembrane</keyword>
<comment type="subcellular location">
    <subcellularLocation>
        <location evidence="1">Membrane</location>
        <topology evidence="1">Multi-pass membrane protein</topology>
    </subcellularLocation>
</comment>
<feature type="transmembrane region" description="Helical" evidence="7">
    <location>
        <begin position="280"/>
        <end position="301"/>
    </location>
</feature>
<keyword evidence="3 9" id="KW-0808">Transferase</keyword>
<dbReference type="InterPro" id="IPR050256">
    <property type="entry name" value="Glycosyltransferase_2"/>
</dbReference>
<evidence type="ECO:0000259" key="8">
    <source>
        <dbReference type="Pfam" id="PF00535"/>
    </source>
</evidence>
<keyword evidence="6 7" id="KW-0472">Membrane</keyword>
<dbReference type="SUPFAM" id="SSF53448">
    <property type="entry name" value="Nucleotide-diphospho-sugar transferases"/>
    <property type="match status" value="1"/>
</dbReference>
<dbReference type="EMBL" id="JBHMFB010000016">
    <property type="protein sequence ID" value="MFB9089617.1"/>
    <property type="molecule type" value="Genomic_DNA"/>
</dbReference>
<dbReference type="InterPro" id="IPR001173">
    <property type="entry name" value="Glyco_trans_2-like"/>
</dbReference>
<dbReference type="GO" id="GO:0016757">
    <property type="term" value="F:glycosyltransferase activity"/>
    <property type="evidence" value="ECO:0007669"/>
    <property type="project" value="UniProtKB-KW"/>
</dbReference>
<accession>A0ABV5GEV2</accession>
<protein>
    <submittedName>
        <fullName evidence="9">Glycosyltransferase family 2 protein</fullName>
        <ecNumber evidence="9">2.4.-.-</ecNumber>
    </submittedName>
</protein>
<keyword evidence="5 7" id="KW-1133">Transmembrane helix</keyword>
<evidence type="ECO:0000313" key="9">
    <source>
        <dbReference type="EMBL" id="MFB9089617.1"/>
    </source>
</evidence>
<reference evidence="9 10" key="1">
    <citation type="submission" date="2024-09" db="EMBL/GenBank/DDBJ databases">
        <authorList>
            <person name="Sun Q."/>
            <person name="Mori K."/>
        </authorList>
    </citation>
    <scope>NUCLEOTIDE SEQUENCE [LARGE SCALE GENOMIC DNA]</scope>
    <source>
        <strain evidence="9 10">CECT 8460</strain>
    </source>
</reference>
<dbReference type="EC" id="2.4.-.-" evidence="9"/>
<evidence type="ECO:0000256" key="5">
    <source>
        <dbReference type="ARBA" id="ARBA00022989"/>
    </source>
</evidence>
<evidence type="ECO:0000256" key="7">
    <source>
        <dbReference type="SAM" id="Phobius"/>
    </source>
</evidence>
<evidence type="ECO:0000256" key="3">
    <source>
        <dbReference type="ARBA" id="ARBA00022679"/>
    </source>
</evidence>
<evidence type="ECO:0000256" key="1">
    <source>
        <dbReference type="ARBA" id="ARBA00004141"/>
    </source>
</evidence>
<dbReference type="InterPro" id="IPR029044">
    <property type="entry name" value="Nucleotide-diphossugar_trans"/>
</dbReference>
<comment type="caution">
    <text evidence="9">The sequence shown here is derived from an EMBL/GenBank/DDBJ whole genome shotgun (WGS) entry which is preliminary data.</text>
</comment>
<dbReference type="Gene3D" id="3.90.550.10">
    <property type="entry name" value="Spore Coat Polysaccharide Biosynthesis Protein SpsA, Chain A"/>
    <property type="match status" value="1"/>
</dbReference>
<name>A0ABV5GEV2_9FLAO</name>
<feature type="transmembrane region" description="Helical" evidence="7">
    <location>
        <begin position="244"/>
        <end position="268"/>
    </location>
</feature>
<proteinExistence type="predicted"/>
<gene>
    <name evidence="9" type="ORF">ACFFUU_08400</name>
</gene>
<dbReference type="PANTHER" id="PTHR48090:SF1">
    <property type="entry name" value="PROPHAGE BACTOPRENOL GLUCOSYL TRANSFERASE HOMOLOG"/>
    <property type="match status" value="1"/>
</dbReference>
<evidence type="ECO:0000256" key="2">
    <source>
        <dbReference type="ARBA" id="ARBA00022676"/>
    </source>
</evidence>
<dbReference type="CDD" id="cd04187">
    <property type="entry name" value="DPM1_like_bac"/>
    <property type="match status" value="1"/>
</dbReference>
<keyword evidence="2 9" id="KW-0328">Glycosyltransferase</keyword>
<dbReference type="RefSeq" id="WP_290286655.1">
    <property type="nucleotide sequence ID" value="NZ_JAUFQN010000019.1"/>
</dbReference>